<evidence type="ECO:0000313" key="2">
    <source>
        <dbReference type="Proteomes" id="UP000321362"/>
    </source>
</evidence>
<gene>
    <name evidence="1" type="ORF">FSB76_24410</name>
</gene>
<proteinExistence type="predicted"/>
<dbReference type="Proteomes" id="UP000321362">
    <property type="component" value="Chromosome"/>
</dbReference>
<dbReference type="OrthoDB" id="9867086at2"/>
<name>A0A5B8W659_9SPHI</name>
<protein>
    <submittedName>
        <fullName evidence="1">Uncharacterized protein</fullName>
    </submittedName>
</protein>
<dbReference type="AlphaFoldDB" id="A0A5B8W659"/>
<keyword evidence="2" id="KW-1185">Reference proteome</keyword>
<dbReference type="KEGG" id="mgk:FSB76_24410"/>
<dbReference type="RefSeq" id="WP_147058053.1">
    <property type="nucleotide sequence ID" value="NZ_CP042437.1"/>
</dbReference>
<sequence length="967" mass="105436">MANTQVDFNLIDSLNNYLIVQDYLDEILIMAWDLSLDPLSLPNNKSLTILAYNLTLSDNLALDQKNIFLLVNRLVLNNAPTISTGTDGRPFGGGPKLNDKPCSTVKIGPSGDNFNTALQVYEDAQPDGVMNGRKAGNIVLNVATISGDLTLSAKGGNGGKGQAGADGQVGCDYEFSESIPNRLPGIYRHEAESGGLGAIGGWGGDGGNVTLAFADPQAINQVSLNVSGGQQGDYGNVGQPGQHGGRAYQVFYYGYDHGEPMPVTQPYPPSGPAPVVPNPVNDNLRGGKAGSVFYEESAAYNRYLPVEFGRLLMLKAEALYLNSREDFTECVQLLTYIMQIAPTAGAGLTGNNPDCPSLYLQDYSTDRAAWDALALKAASFLQQIGLGLDIFGHAPNYVPNLTMSFLQTNFAQVSNLIDGFEDFVKDLLNRQENLQLTVASREISVSQYDRLLSGYQDQINSGQTALIQQSQEIEQRLTTTEKLKTDLFFDDQEFRQAVRDASGGCGLPEVIQCVSAIVTVGTAAVGLWGVSVGAFGAVSHIISGISAVADAPELFMTAIGSEGIISGGIKDLRKEIATGEDDINTIKNAYNSIPGVQDPTPKSLLGVDVATFDKSIDKYLNLPAARKYKKDFHDFLDYVEVTNQKRIQLTAGVLKINKLYQDKQAAITEQNKLKGDITHVIGQQMSLSAKQAVTDLYFQTKWDIIRQIYLQNRAMAYLNPASNQIQTYYDTSTRTLLAEVFRKNSEYLLSLSAVQYQRMSNADIQSPYSLSLNPANDKNLVSATFLNSFLAGEDDGLGHRDHILHFNIDTVKLDSHDPTSQKRISDLREVFKYVKNIRVTGVKAVFRLGSAMPGELTFRLTHLGRSTITTQPNFQEPVVFVHQNAIAGPLHTALDTSSTVSSFSTLEINNLLGIEMGTDVAYRSGVSPFASWQLRINESDNPGIDVPAVLTKLQQIDLYFSYYYENA</sequence>
<evidence type="ECO:0000313" key="1">
    <source>
        <dbReference type="EMBL" id="QEC78937.1"/>
    </source>
</evidence>
<dbReference type="EMBL" id="CP042437">
    <property type="protein sequence ID" value="QEC78937.1"/>
    <property type="molecule type" value="Genomic_DNA"/>
</dbReference>
<accession>A0A5B8W659</accession>
<reference evidence="1 2" key="1">
    <citation type="journal article" date="2013" name="J. Microbiol.">
        <title>Mucilaginibacter ginsenosidivorax sp. nov., with ginsenoside converting activity isolated from sediment.</title>
        <authorList>
            <person name="Kim J.K."/>
            <person name="Choi T.E."/>
            <person name="Liu Q.M."/>
            <person name="Park H.Y."/>
            <person name="Yi T.H."/>
            <person name="Yoon M.H."/>
            <person name="Kim S.C."/>
            <person name="Im W.T."/>
        </authorList>
    </citation>
    <scope>NUCLEOTIDE SEQUENCE [LARGE SCALE GENOMIC DNA]</scope>
    <source>
        <strain evidence="1 2">KHI28</strain>
    </source>
</reference>
<organism evidence="1 2">
    <name type="scientific">Mucilaginibacter ginsenosidivorax</name>
    <dbReference type="NCBI Taxonomy" id="862126"/>
    <lineage>
        <taxon>Bacteria</taxon>
        <taxon>Pseudomonadati</taxon>
        <taxon>Bacteroidota</taxon>
        <taxon>Sphingobacteriia</taxon>
        <taxon>Sphingobacteriales</taxon>
        <taxon>Sphingobacteriaceae</taxon>
        <taxon>Mucilaginibacter</taxon>
    </lineage>
</organism>